<dbReference type="InterPro" id="IPR039422">
    <property type="entry name" value="MarR/SlyA-like"/>
</dbReference>
<dbReference type="STRING" id="380248.SAMN05216251_103437"/>
<dbReference type="PRINTS" id="PR00598">
    <property type="entry name" value="HTHMARR"/>
</dbReference>
<dbReference type="GO" id="GO:0003700">
    <property type="term" value="F:DNA-binding transcription factor activity"/>
    <property type="evidence" value="ECO:0007669"/>
    <property type="project" value="InterPro"/>
</dbReference>
<dbReference type="SUPFAM" id="SSF46785">
    <property type="entry name" value="Winged helix' DNA-binding domain"/>
    <property type="match status" value="1"/>
</dbReference>
<evidence type="ECO:0000313" key="4">
    <source>
        <dbReference type="Proteomes" id="UP000199323"/>
    </source>
</evidence>
<feature type="compositionally biased region" description="Basic and acidic residues" evidence="1">
    <location>
        <begin position="1"/>
        <end position="12"/>
    </location>
</feature>
<dbReference type="GO" id="GO:0003677">
    <property type="term" value="F:DNA binding"/>
    <property type="evidence" value="ECO:0007669"/>
    <property type="project" value="UniProtKB-KW"/>
</dbReference>
<dbReference type="InterPro" id="IPR036388">
    <property type="entry name" value="WH-like_DNA-bd_sf"/>
</dbReference>
<dbReference type="Pfam" id="PF01047">
    <property type="entry name" value="MarR"/>
    <property type="match status" value="1"/>
</dbReference>
<evidence type="ECO:0000313" key="3">
    <source>
        <dbReference type="EMBL" id="SFE53604.1"/>
    </source>
</evidence>
<name>A0A1I2BBR1_9ACTN</name>
<dbReference type="EMBL" id="FONG01000003">
    <property type="protein sequence ID" value="SFE53604.1"/>
    <property type="molecule type" value="Genomic_DNA"/>
</dbReference>
<keyword evidence="4" id="KW-1185">Reference proteome</keyword>
<dbReference type="PROSITE" id="PS50995">
    <property type="entry name" value="HTH_MARR_2"/>
    <property type="match status" value="1"/>
</dbReference>
<proteinExistence type="predicted"/>
<accession>A0A1I2BBR1</accession>
<dbReference type="SMART" id="SM00347">
    <property type="entry name" value="HTH_MARR"/>
    <property type="match status" value="1"/>
</dbReference>
<dbReference type="Proteomes" id="UP000199323">
    <property type="component" value="Unassembled WGS sequence"/>
</dbReference>
<protein>
    <submittedName>
        <fullName evidence="3">DNA-binding transcriptional regulator, MarR family</fullName>
    </submittedName>
</protein>
<keyword evidence="3" id="KW-0238">DNA-binding</keyword>
<dbReference type="GO" id="GO:0006950">
    <property type="term" value="P:response to stress"/>
    <property type="evidence" value="ECO:0007669"/>
    <property type="project" value="TreeGrafter"/>
</dbReference>
<dbReference type="PANTHER" id="PTHR33164:SF99">
    <property type="entry name" value="MARR FAMILY REGULATORY PROTEIN"/>
    <property type="match status" value="1"/>
</dbReference>
<feature type="region of interest" description="Disordered" evidence="1">
    <location>
        <begin position="1"/>
        <end position="32"/>
    </location>
</feature>
<sequence length="175" mass="18689">MVTAHDSTRDGTQDSPEEGAADGAREGSPAATAAERAWALMHGFVEAHNRHGDLADALGFRLGAGRGKVLFRLRQGPLTLRELAEFIGADAPYTTVVVDKLEAHGLVERRPHPDDRRRKLVALTAAGRRAVATADAILLRPPTALASVPERDLEQLTQLLARIVAADTPNTPDAP</sequence>
<evidence type="ECO:0000259" key="2">
    <source>
        <dbReference type="PROSITE" id="PS50995"/>
    </source>
</evidence>
<dbReference type="Gene3D" id="1.10.10.10">
    <property type="entry name" value="Winged helix-like DNA-binding domain superfamily/Winged helix DNA-binding domain"/>
    <property type="match status" value="1"/>
</dbReference>
<dbReference type="AlphaFoldDB" id="A0A1I2BBR1"/>
<gene>
    <name evidence="3" type="ORF">SAMN05216251_103437</name>
</gene>
<reference evidence="3 4" key="1">
    <citation type="submission" date="2016-10" db="EMBL/GenBank/DDBJ databases">
        <authorList>
            <person name="de Groot N.N."/>
        </authorList>
    </citation>
    <scope>NUCLEOTIDE SEQUENCE [LARGE SCALE GENOMIC DNA]</scope>
    <source>
        <strain evidence="3 4">CGMCC 4.3510</strain>
    </source>
</reference>
<dbReference type="InterPro" id="IPR036390">
    <property type="entry name" value="WH_DNA-bd_sf"/>
</dbReference>
<organism evidence="3 4">
    <name type="scientific">Actinacidiphila alni</name>
    <dbReference type="NCBI Taxonomy" id="380248"/>
    <lineage>
        <taxon>Bacteria</taxon>
        <taxon>Bacillati</taxon>
        <taxon>Actinomycetota</taxon>
        <taxon>Actinomycetes</taxon>
        <taxon>Kitasatosporales</taxon>
        <taxon>Streptomycetaceae</taxon>
        <taxon>Actinacidiphila</taxon>
    </lineage>
</organism>
<dbReference type="PANTHER" id="PTHR33164">
    <property type="entry name" value="TRANSCRIPTIONAL REGULATOR, MARR FAMILY"/>
    <property type="match status" value="1"/>
</dbReference>
<evidence type="ECO:0000256" key="1">
    <source>
        <dbReference type="SAM" id="MobiDB-lite"/>
    </source>
</evidence>
<dbReference type="InterPro" id="IPR000835">
    <property type="entry name" value="HTH_MarR-typ"/>
</dbReference>
<feature type="domain" description="HTH marR-type" evidence="2">
    <location>
        <begin position="34"/>
        <end position="165"/>
    </location>
</feature>